<comment type="caution">
    <text evidence="4">The sequence shown here is derived from an EMBL/GenBank/DDBJ whole genome shotgun (WGS) entry which is preliminary data.</text>
</comment>
<dbReference type="Pfam" id="PF13280">
    <property type="entry name" value="WYL"/>
    <property type="match status" value="1"/>
</dbReference>
<dbReference type="Pfam" id="PF25583">
    <property type="entry name" value="WCX"/>
    <property type="match status" value="1"/>
</dbReference>
<dbReference type="InterPro" id="IPR026881">
    <property type="entry name" value="WYL_dom"/>
</dbReference>
<dbReference type="RefSeq" id="WP_367638404.1">
    <property type="nucleotide sequence ID" value="NZ_JBFNQN010000007.1"/>
</dbReference>
<dbReference type="InterPro" id="IPR001034">
    <property type="entry name" value="DeoR_HTH"/>
</dbReference>
<evidence type="ECO:0000259" key="3">
    <source>
        <dbReference type="PROSITE" id="PS51000"/>
    </source>
</evidence>
<accession>A0ABV3P6W1</accession>
<dbReference type="SUPFAM" id="SSF46785">
    <property type="entry name" value="Winged helix' DNA-binding domain"/>
    <property type="match status" value="1"/>
</dbReference>
<dbReference type="InterPro" id="IPR028349">
    <property type="entry name" value="PafC-like"/>
</dbReference>
<keyword evidence="2" id="KW-0804">Transcription</keyword>
<reference evidence="4 5" key="1">
    <citation type="submission" date="2024-07" db="EMBL/GenBank/DDBJ databases">
        <authorList>
            <person name="Thanompreechachai J."/>
            <person name="Duangmal K."/>
        </authorList>
    </citation>
    <scope>NUCLEOTIDE SEQUENCE [LARGE SCALE GENOMIC DNA]</scope>
    <source>
        <strain evidence="4 5">KCTC 19886</strain>
    </source>
</reference>
<dbReference type="InterPro" id="IPR013196">
    <property type="entry name" value="HTH_11"/>
</dbReference>
<evidence type="ECO:0000313" key="5">
    <source>
        <dbReference type="Proteomes" id="UP001555826"/>
    </source>
</evidence>
<feature type="domain" description="HTH deoR-type" evidence="3">
    <location>
        <begin position="2"/>
        <end position="60"/>
    </location>
</feature>
<dbReference type="PROSITE" id="PS52050">
    <property type="entry name" value="WYL"/>
    <property type="match status" value="1"/>
</dbReference>
<dbReference type="InterPro" id="IPR036388">
    <property type="entry name" value="WH-like_DNA-bd_sf"/>
</dbReference>
<dbReference type="PANTHER" id="PTHR34580:SF1">
    <property type="entry name" value="PROTEIN PAFC"/>
    <property type="match status" value="1"/>
</dbReference>
<proteinExistence type="predicted"/>
<protein>
    <submittedName>
        <fullName evidence="4">WYL domain-containing protein</fullName>
    </submittedName>
</protein>
<sequence>MRADRLLSLLFLLQTHGRCTAPDLARRLEVSTRTVLRDVEALSAAGVPVWTERGRGGGISLVENWRTDVTGFTTAEARALFSGSSGTADPQRPAWESAVRKLLAATPAAQRAPFARAAERILVEPAGWRSREDRPEHLAPLQEAVFSARRIRLRYRSAGATRVSTRTLNPLGLVAKGGTWYLVAAPTEAERDWERLFRVDRVAGVDVLDDPVPADLPGLPAVWERLREQVERPSSGGVEVRLRIAAADAGMLLRIADAQLVAEPVVRELPPDGDGDERTVEVTATFRALPAARAVLLGLGRLVVVLEPPELVADLVATARDVLATYEPAYDRG</sequence>
<keyword evidence="5" id="KW-1185">Reference proteome</keyword>
<dbReference type="InterPro" id="IPR036390">
    <property type="entry name" value="WH_DNA-bd_sf"/>
</dbReference>
<organism evidence="4 5">
    <name type="scientific">Kineococcus endophyticus</name>
    <dbReference type="NCBI Taxonomy" id="1181883"/>
    <lineage>
        <taxon>Bacteria</taxon>
        <taxon>Bacillati</taxon>
        <taxon>Actinomycetota</taxon>
        <taxon>Actinomycetes</taxon>
        <taxon>Kineosporiales</taxon>
        <taxon>Kineosporiaceae</taxon>
        <taxon>Kineococcus</taxon>
    </lineage>
</organism>
<dbReference type="Gene3D" id="1.10.10.10">
    <property type="entry name" value="Winged helix-like DNA-binding domain superfamily/Winged helix DNA-binding domain"/>
    <property type="match status" value="1"/>
</dbReference>
<evidence type="ECO:0000256" key="2">
    <source>
        <dbReference type="ARBA" id="ARBA00023163"/>
    </source>
</evidence>
<name>A0ABV3P6W1_9ACTN</name>
<keyword evidence="1" id="KW-0805">Transcription regulation</keyword>
<dbReference type="Pfam" id="PF08279">
    <property type="entry name" value="HTH_11"/>
    <property type="match status" value="1"/>
</dbReference>
<dbReference type="EMBL" id="JBFNQN010000007">
    <property type="protein sequence ID" value="MEW9265363.1"/>
    <property type="molecule type" value="Genomic_DNA"/>
</dbReference>
<dbReference type="PANTHER" id="PTHR34580">
    <property type="match status" value="1"/>
</dbReference>
<evidence type="ECO:0000256" key="1">
    <source>
        <dbReference type="ARBA" id="ARBA00023015"/>
    </source>
</evidence>
<dbReference type="InterPro" id="IPR051534">
    <property type="entry name" value="CBASS_pafABC_assoc_protein"/>
</dbReference>
<dbReference type="InterPro" id="IPR057727">
    <property type="entry name" value="WCX_dom"/>
</dbReference>
<gene>
    <name evidence="4" type="ORF">AB1207_11440</name>
</gene>
<evidence type="ECO:0000313" key="4">
    <source>
        <dbReference type="EMBL" id="MEW9265363.1"/>
    </source>
</evidence>
<dbReference type="PROSITE" id="PS51000">
    <property type="entry name" value="HTH_DEOR_2"/>
    <property type="match status" value="1"/>
</dbReference>
<dbReference type="PIRSF" id="PIRSF016838">
    <property type="entry name" value="PafC"/>
    <property type="match status" value="1"/>
</dbReference>
<dbReference type="Proteomes" id="UP001555826">
    <property type="component" value="Unassembled WGS sequence"/>
</dbReference>